<dbReference type="Proteomes" id="UP000827872">
    <property type="component" value="Linkage Group LG05"/>
</dbReference>
<evidence type="ECO:0000313" key="1">
    <source>
        <dbReference type="EMBL" id="KAH8000732.1"/>
    </source>
</evidence>
<accession>A0ACB8F6H3</accession>
<organism evidence="1 2">
    <name type="scientific">Sphaerodactylus townsendi</name>
    <dbReference type="NCBI Taxonomy" id="933632"/>
    <lineage>
        <taxon>Eukaryota</taxon>
        <taxon>Metazoa</taxon>
        <taxon>Chordata</taxon>
        <taxon>Craniata</taxon>
        <taxon>Vertebrata</taxon>
        <taxon>Euteleostomi</taxon>
        <taxon>Lepidosauria</taxon>
        <taxon>Squamata</taxon>
        <taxon>Bifurcata</taxon>
        <taxon>Gekkota</taxon>
        <taxon>Sphaerodactylidae</taxon>
        <taxon>Sphaerodactylus</taxon>
    </lineage>
</organism>
<name>A0ACB8F6H3_9SAUR</name>
<dbReference type="EMBL" id="CM037618">
    <property type="protein sequence ID" value="KAH8000732.1"/>
    <property type="molecule type" value="Genomic_DNA"/>
</dbReference>
<protein>
    <submittedName>
        <fullName evidence="1">Uncharacterized protein</fullName>
    </submittedName>
</protein>
<evidence type="ECO:0000313" key="2">
    <source>
        <dbReference type="Proteomes" id="UP000827872"/>
    </source>
</evidence>
<comment type="caution">
    <text evidence="1">The sequence shown here is derived from an EMBL/GenBank/DDBJ whole genome shotgun (WGS) entry which is preliminary data.</text>
</comment>
<sequence length="805" mass="88480">MFQMVMSYCVKYIGWSMRTTEDFFFLRLKWKQEANLGVIISKKARLVLVEDHTLAASAIKATKRAESWSTTPGTSLHGRSWEQPGSRCHGVSRDTVRFRRMSSLWFEYAGVFPGDIASPGSARLLQRRKRVCNVVPRPRAIRGPGQDLQTTRRISASTPFNAKSAQADAYANSLRPHGAEANNSSAISAKRQAKADSLVAGGWAQKMTRGWTLFLEFYKGKNETDVRRKLISAKEDDKNGDGMERAKVKNLGASRECSYCGKYFRSNYYLNIHLRTHTGEKPYKCEFCEYAAAQKTSLRYHLERHHKDKNTEGAADVKNDHKELLPTQETGFLPITSSSPETKNLKRLLEDAKDAKGSPPAKQQKETFAFFQSTANSVTQNPSNGAGSSGLKERVPVPCLEKLKSEERTMEPQARNYGIDRAETRSSVLPDSMVYAGPLKGRMSMNLLRDATEDSKCKLIAQDKPLNLSTGSSQDASVISLCRGSLATSTCPFCTYRTLYPEVLIMHQRLMHKYNPETASKNGIRNRAAIKARRTGCPPFLLGKDVLPLPLHPVKTKASLPAQSKSSHAEKVKQGPAIQSKASIQSGLGSSNSAPSNLKSCKLQMVGVSANSFRHHELQHGSSAAGAQDRGRRLDSKARGLGSQLSVASTNISGSPETSVNEAAWPSGRGIEFLSNRPMGNTNLEFDGPSSKRARPNLSALEQMDSALYRRRNDSGRIHIAGRNASLLPQECAHTKPTSSFLPVRQGLVSSEVDAINPVTILKPYETYGPGPYYSSCGSSSGQLPSSSKEGMFSMALIILWGNMP</sequence>
<reference evidence="1" key="1">
    <citation type="submission" date="2021-08" db="EMBL/GenBank/DDBJ databases">
        <title>The first chromosome-level gecko genome reveals the dynamic sex chromosomes of Neotropical dwarf geckos (Sphaerodactylidae: Sphaerodactylus).</title>
        <authorList>
            <person name="Pinto B.J."/>
            <person name="Keating S.E."/>
            <person name="Gamble T."/>
        </authorList>
    </citation>
    <scope>NUCLEOTIDE SEQUENCE</scope>
    <source>
        <strain evidence="1">TG3544</strain>
    </source>
</reference>
<proteinExistence type="predicted"/>
<keyword evidence="2" id="KW-1185">Reference proteome</keyword>
<gene>
    <name evidence="1" type="ORF">K3G42_028163</name>
</gene>